<feature type="region of interest" description="Disordered" evidence="7">
    <location>
        <begin position="604"/>
        <end position="623"/>
    </location>
</feature>
<dbReference type="PANTHER" id="PTHR10696:SF25">
    <property type="entry name" value="OXIDOREDUCTASE AIM17-RELATED"/>
    <property type="match status" value="1"/>
</dbReference>
<comment type="cofactor">
    <cofactor evidence="1">
        <name>Fe(2+)</name>
        <dbReference type="ChEBI" id="CHEBI:29033"/>
    </cofactor>
</comment>
<comment type="caution">
    <text evidence="9">The sequence shown here is derived from an EMBL/GenBank/DDBJ whole genome shotgun (WGS) entry which is preliminary data.</text>
</comment>
<evidence type="ECO:0000256" key="5">
    <source>
        <dbReference type="ARBA" id="ARBA00023002"/>
    </source>
</evidence>
<dbReference type="GO" id="GO:0045329">
    <property type="term" value="P:carnitine biosynthetic process"/>
    <property type="evidence" value="ECO:0007669"/>
    <property type="project" value="TreeGrafter"/>
</dbReference>
<feature type="region of interest" description="Disordered" evidence="7">
    <location>
        <begin position="1"/>
        <end position="65"/>
    </location>
</feature>
<sequence>MSAALRRLSPRATVKLGSKPTGPTPDFTWRLKPLTLGEKGRRHPNDPRFPLDKNQATKETSESSTFGYLVNPLERVVSHIQDDGSRRERRRPNISPILVRDACQCPSCIDASDKQRNFSYSDIPSQISYKEVQYAEFSADVQVHWENDVPSSPPDHKTIISKEAISNLGKQFRNRHWDLYKRPQTLWNRDTYQKETARVDFNDYMNHTASLAEALHLLWRDGLVFIDGVPESEDSVSQIVNRIGPLQQTFYGPTWDVRSVPNAKNVAYTSKHLGFHMDLLYMRDPPGFQFLHCVHNSAQGGESRFADTFNALDQHLSYRGRKHFPTLCSQLVRYEYDNDGFFYSDAKPTIQTTDSLGVPPRNVTNAKSDELADGKVAHVFWSPPFVGHIPSSSPHQELMRFVNASKAISDIMEQPENVVEEKMDSGTCVIFDNLRVVHARNAFDMNSGKRWLRGAYLNRQDFVSKAVSVMNDMPELITITMEWAIKVTMTPERREKANLINELLGAFESEKHPWKSNLDAIQDIAQEIVQPATISDPDPEHIDIDTDIDIHLQIGTVTLDEGEKSYHERVERMRRDKDTENLLAGAADVVQSLVKCHEALTKPAPKPSLTKVDGKPAPKYTPSPEVLAQEFNYYLKVLNKIAKSLEMKMPATN</sequence>
<dbReference type="InterPro" id="IPR042098">
    <property type="entry name" value="TauD-like_sf"/>
</dbReference>
<keyword evidence="6" id="KW-0408">Iron</keyword>
<comment type="similarity">
    <text evidence="2">Belongs to the gamma-BBH/TMLD family.</text>
</comment>
<name>A0AAV9QMR2_9PEZI</name>
<dbReference type="InterPro" id="IPR050411">
    <property type="entry name" value="AlphaKG_dependent_hydroxylases"/>
</dbReference>
<evidence type="ECO:0000256" key="2">
    <source>
        <dbReference type="ARBA" id="ARBA00008654"/>
    </source>
</evidence>
<dbReference type="InterPro" id="IPR003819">
    <property type="entry name" value="TauD/TfdA-like"/>
</dbReference>
<dbReference type="GO" id="GO:0046872">
    <property type="term" value="F:metal ion binding"/>
    <property type="evidence" value="ECO:0007669"/>
    <property type="project" value="UniProtKB-KW"/>
</dbReference>
<organism evidence="9 10">
    <name type="scientific">Vermiconidia calcicola</name>
    <dbReference type="NCBI Taxonomy" id="1690605"/>
    <lineage>
        <taxon>Eukaryota</taxon>
        <taxon>Fungi</taxon>
        <taxon>Dikarya</taxon>
        <taxon>Ascomycota</taxon>
        <taxon>Pezizomycotina</taxon>
        <taxon>Dothideomycetes</taxon>
        <taxon>Dothideomycetidae</taxon>
        <taxon>Mycosphaerellales</taxon>
        <taxon>Extremaceae</taxon>
        <taxon>Vermiconidia</taxon>
    </lineage>
</organism>
<evidence type="ECO:0000256" key="7">
    <source>
        <dbReference type="SAM" id="MobiDB-lite"/>
    </source>
</evidence>
<dbReference type="EMBL" id="JAXLQG010000001">
    <property type="protein sequence ID" value="KAK5545294.1"/>
    <property type="molecule type" value="Genomic_DNA"/>
</dbReference>
<feature type="compositionally biased region" description="Basic and acidic residues" evidence="7">
    <location>
        <begin position="43"/>
        <end position="61"/>
    </location>
</feature>
<gene>
    <name evidence="9" type="ORF">LTR25_000301</name>
</gene>
<keyword evidence="10" id="KW-1185">Reference proteome</keyword>
<evidence type="ECO:0000256" key="4">
    <source>
        <dbReference type="ARBA" id="ARBA00022964"/>
    </source>
</evidence>
<evidence type="ECO:0000313" key="10">
    <source>
        <dbReference type="Proteomes" id="UP001345827"/>
    </source>
</evidence>
<accession>A0AAV9QMR2</accession>
<dbReference type="Pfam" id="PF02668">
    <property type="entry name" value="TauD"/>
    <property type="match status" value="1"/>
</dbReference>
<dbReference type="SUPFAM" id="SSF51197">
    <property type="entry name" value="Clavaminate synthase-like"/>
    <property type="match status" value="1"/>
</dbReference>
<keyword evidence="3" id="KW-0479">Metal-binding</keyword>
<dbReference type="GO" id="GO:0051213">
    <property type="term" value="F:dioxygenase activity"/>
    <property type="evidence" value="ECO:0007669"/>
    <property type="project" value="UniProtKB-KW"/>
</dbReference>
<feature type="domain" description="TauD/TfdA-like" evidence="8">
    <location>
        <begin position="194"/>
        <end position="456"/>
    </location>
</feature>
<keyword evidence="4" id="KW-0223">Dioxygenase</keyword>
<reference evidence="9 10" key="1">
    <citation type="submission" date="2023-06" db="EMBL/GenBank/DDBJ databases">
        <title>Black Yeasts Isolated from many extreme environments.</title>
        <authorList>
            <person name="Coleine C."/>
            <person name="Stajich J.E."/>
            <person name="Selbmann L."/>
        </authorList>
    </citation>
    <scope>NUCLEOTIDE SEQUENCE [LARGE SCALE GENOMIC DNA]</scope>
    <source>
        <strain evidence="9 10">CCFEE 5887</strain>
    </source>
</reference>
<evidence type="ECO:0000259" key="8">
    <source>
        <dbReference type="Pfam" id="PF02668"/>
    </source>
</evidence>
<dbReference type="Proteomes" id="UP001345827">
    <property type="component" value="Unassembled WGS sequence"/>
</dbReference>
<dbReference type="Gene3D" id="3.30.2020.30">
    <property type="match status" value="1"/>
</dbReference>
<evidence type="ECO:0000256" key="1">
    <source>
        <dbReference type="ARBA" id="ARBA00001954"/>
    </source>
</evidence>
<dbReference type="InterPro" id="IPR038492">
    <property type="entry name" value="GBBH-like_N_sf"/>
</dbReference>
<proteinExistence type="inferred from homology"/>
<dbReference type="GO" id="GO:0005739">
    <property type="term" value="C:mitochondrion"/>
    <property type="evidence" value="ECO:0007669"/>
    <property type="project" value="TreeGrafter"/>
</dbReference>
<protein>
    <recommendedName>
        <fullName evidence="8">TauD/TfdA-like domain-containing protein</fullName>
    </recommendedName>
</protein>
<evidence type="ECO:0000313" key="9">
    <source>
        <dbReference type="EMBL" id="KAK5545294.1"/>
    </source>
</evidence>
<dbReference type="Gene3D" id="3.60.130.10">
    <property type="entry name" value="Clavaminate synthase-like"/>
    <property type="match status" value="1"/>
</dbReference>
<keyword evidence="5" id="KW-0560">Oxidoreductase</keyword>
<dbReference type="AlphaFoldDB" id="A0AAV9QMR2"/>
<evidence type="ECO:0000256" key="6">
    <source>
        <dbReference type="ARBA" id="ARBA00023004"/>
    </source>
</evidence>
<evidence type="ECO:0000256" key="3">
    <source>
        <dbReference type="ARBA" id="ARBA00022723"/>
    </source>
</evidence>
<dbReference type="PANTHER" id="PTHR10696">
    <property type="entry name" value="GAMMA-BUTYROBETAINE HYDROXYLASE-RELATED"/>
    <property type="match status" value="1"/>
</dbReference>